<dbReference type="Proteomes" id="UP001433268">
    <property type="component" value="Unassembled WGS sequence"/>
</dbReference>
<dbReference type="PANTHER" id="PTHR45348">
    <property type="entry name" value="HYPOTHETICAL OXIDOREDUCTASE (EUROFUNG)"/>
    <property type="match status" value="1"/>
</dbReference>
<evidence type="ECO:0000256" key="2">
    <source>
        <dbReference type="ARBA" id="ARBA00023002"/>
    </source>
</evidence>
<reference evidence="4 5" key="1">
    <citation type="submission" date="2023-01" db="EMBL/GenBank/DDBJ databases">
        <title>Analysis of 21 Apiospora genomes using comparative genomics revels a genus with tremendous synthesis potential of carbohydrate active enzymes and secondary metabolites.</title>
        <authorList>
            <person name="Sorensen T."/>
        </authorList>
    </citation>
    <scope>NUCLEOTIDE SEQUENCE [LARGE SCALE GENOMIC DNA]</scope>
    <source>
        <strain evidence="4 5">CBS 114990</strain>
    </source>
</reference>
<dbReference type="PANTHER" id="PTHR45348:SF2">
    <property type="entry name" value="ZINC-TYPE ALCOHOL DEHYDROGENASE-LIKE PROTEIN C2E1P3.01"/>
    <property type="match status" value="1"/>
</dbReference>
<dbReference type="GeneID" id="92048045"/>
<dbReference type="Gene3D" id="3.90.180.10">
    <property type="entry name" value="Medium-chain alcohol dehydrogenases, catalytic domain"/>
    <property type="match status" value="1"/>
</dbReference>
<dbReference type="Gene3D" id="3.40.50.720">
    <property type="entry name" value="NAD(P)-binding Rossmann-like Domain"/>
    <property type="match status" value="1"/>
</dbReference>
<dbReference type="SUPFAM" id="SSF51735">
    <property type="entry name" value="NAD(P)-binding Rossmann-fold domains"/>
    <property type="match status" value="1"/>
</dbReference>
<keyword evidence="2" id="KW-0560">Oxidoreductase</keyword>
<dbReference type="SUPFAM" id="SSF50129">
    <property type="entry name" value="GroES-like"/>
    <property type="match status" value="1"/>
</dbReference>
<proteinExistence type="inferred from homology"/>
<name>A0ABR1VH46_9PEZI</name>
<evidence type="ECO:0000313" key="4">
    <source>
        <dbReference type="EMBL" id="KAK8070467.1"/>
    </source>
</evidence>
<dbReference type="CDD" id="cd08249">
    <property type="entry name" value="enoyl_reductase_like"/>
    <property type="match status" value="1"/>
</dbReference>
<protein>
    <recommendedName>
        <fullName evidence="6">Enoyl reductase (ER) domain-containing protein</fullName>
    </recommendedName>
</protein>
<feature type="region of interest" description="Disordered" evidence="3">
    <location>
        <begin position="1"/>
        <end position="103"/>
    </location>
</feature>
<sequence>MPENRAAYLMGEKVRPLAVKPAPYTSPRPKPAPRPRRGRRRQPHRVHQAGPGRPPVRLGQVPARPGLRRRRHRRRSRLRIFWRGGAAAGSTSTSSSSKRFRPGDRVVGQALGSEKKFNDPAMGAFQHYVLLQANMVSPIPDALSFERAAVLPLALSTASCGLFQKDQLALRHPVVATDEEGGEEQKKKAGKETLLIWGGSTSVGCNAIQLARAAGYEIVTTCSPRNFGLVKSLGAAAAFDYRDPAAAVAEIVQFCQGKTVVGALSMGSDAGRGCVEVLRQLPKNGSRRFLSRVSYATPEDKDAGLPARIWCMLSFSVWLWVQSVRHGIESNVVVGTTLEGNEVGKAIYEDFLPRALATGRFVAAPEPEVVGKGLEFVQTTLDKLRRGVSAKKLVVEI</sequence>
<gene>
    <name evidence="4" type="ORF">PG997_010670</name>
</gene>
<evidence type="ECO:0000313" key="5">
    <source>
        <dbReference type="Proteomes" id="UP001433268"/>
    </source>
</evidence>
<accession>A0ABR1VH46</accession>
<dbReference type="InterPro" id="IPR047122">
    <property type="entry name" value="Trans-enoyl_RdTase-like"/>
</dbReference>
<comment type="caution">
    <text evidence="4">The sequence shown here is derived from an EMBL/GenBank/DDBJ whole genome shotgun (WGS) entry which is preliminary data.</text>
</comment>
<dbReference type="EMBL" id="JAQQWN010000008">
    <property type="protein sequence ID" value="KAK8070467.1"/>
    <property type="molecule type" value="Genomic_DNA"/>
</dbReference>
<dbReference type="InterPro" id="IPR036291">
    <property type="entry name" value="NAD(P)-bd_dom_sf"/>
</dbReference>
<keyword evidence="5" id="KW-1185">Reference proteome</keyword>
<feature type="compositionally biased region" description="Basic residues" evidence="3">
    <location>
        <begin position="66"/>
        <end position="80"/>
    </location>
</feature>
<dbReference type="RefSeq" id="XP_066664275.1">
    <property type="nucleotide sequence ID" value="XM_066814985.1"/>
</dbReference>
<evidence type="ECO:0000256" key="1">
    <source>
        <dbReference type="ARBA" id="ARBA00008072"/>
    </source>
</evidence>
<evidence type="ECO:0000256" key="3">
    <source>
        <dbReference type="SAM" id="MobiDB-lite"/>
    </source>
</evidence>
<organism evidence="4 5">
    <name type="scientific">Apiospora hydei</name>
    <dbReference type="NCBI Taxonomy" id="1337664"/>
    <lineage>
        <taxon>Eukaryota</taxon>
        <taxon>Fungi</taxon>
        <taxon>Dikarya</taxon>
        <taxon>Ascomycota</taxon>
        <taxon>Pezizomycotina</taxon>
        <taxon>Sordariomycetes</taxon>
        <taxon>Xylariomycetidae</taxon>
        <taxon>Amphisphaeriales</taxon>
        <taxon>Apiosporaceae</taxon>
        <taxon>Apiospora</taxon>
    </lineage>
</organism>
<feature type="compositionally biased region" description="Basic residues" evidence="3">
    <location>
        <begin position="31"/>
        <end position="47"/>
    </location>
</feature>
<comment type="similarity">
    <text evidence="1">Belongs to the zinc-containing alcohol dehydrogenase family.</text>
</comment>
<dbReference type="InterPro" id="IPR011032">
    <property type="entry name" value="GroES-like_sf"/>
</dbReference>
<evidence type="ECO:0008006" key="6">
    <source>
        <dbReference type="Google" id="ProtNLM"/>
    </source>
</evidence>
<feature type="compositionally biased region" description="Low complexity" evidence="3">
    <location>
        <begin position="81"/>
        <end position="97"/>
    </location>
</feature>